<keyword evidence="1" id="KW-0812">Transmembrane</keyword>
<feature type="transmembrane region" description="Helical" evidence="1">
    <location>
        <begin position="406"/>
        <end position="431"/>
    </location>
</feature>
<dbReference type="InterPro" id="IPR040241">
    <property type="entry name" value="TRP_Flc/Pkd2-like"/>
</dbReference>
<dbReference type="AlphaFoldDB" id="A0A5C3KZ63"/>
<evidence type="ECO:0000313" key="4">
    <source>
        <dbReference type="EMBL" id="TFK21208.1"/>
    </source>
</evidence>
<protein>
    <recommendedName>
        <fullName evidence="3">TRP C-terminal domain-containing protein</fullName>
    </recommendedName>
</protein>
<feature type="transmembrane region" description="Helical" evidence="1">
    <location>
        <begin position="559"/>
        <end position="587"/>
    </location>
</feature>
<evidence type="ECO:0000313" key="5">
    <source>
        <dbReference type="Proteomes" id="UP000307440"/>
    </source>
</evidence>
<feature type="transmembrane region" description="Helical" evidence="1">
    <location>
        <begin position="524"/>
        <end position="547"/>
    </location>
</feature>
<dbReference type="Pfam" id="PF06011">
    <property type="entry name" value="TRP"/>
    <property type="match status" value="1"/>
</dbReference>
<feature type="chain" id="PRO_5022844090" description="TRP C-terminal domain-containing protein" evidence="2">
    <location>
        <begin position="26"/>
        <end position="598"/>
    </location>
</feature>
<sequence>MLILSTWLLGFLSVFTLIEPPRVTGQVSDICSVSAFDSDYPGLFERTRLYLGDEYEYIWCGYWIAACTYYSYYCPSTTCRIYVSIDTSDITMTNLDLSCYVDVAPSLVPPGAVVPKDGATRANPANAIGVDNGNAGGPGTGYGSGPLGSGASIEDVPIPPFRAGIPLENENVTVSNAVLIVTAVLVAVGAIGAGFSMNSSPGSGGGTATAAAKVAVYEKPQFYNSNGIAHQPTSASPPKTPVLTDGVDPVLLLLHFQFISSTGFLSLSYPLRYLGFTYHFSFANFISPLVTMAAEGMSDVCYYKGNAKLGAGFLALAHRYNLEPALLGGMVNLGVILAFAMALGVVGLLSIFAILFANLSGNGTMRRLGANWPPKASNFTLRMCLWVWGTVTTFSFYQFFFPCPLAPALVISSVDFAIILSALLAASILILRTADKHGVEKMYSTEEEESPYANRWGSVYASFKKRRYTYFIADYIWVLGRGGITAFGQANGLIQVSILGGLELAVFLFLVFMRPYESGWSNAFHIGFAFTRLSSTGLLVGFLPGLTQNENLKEHFTTVIIVITIAYAGAVGMYLVLKAVIGIIAWFKKRRQQGSAVQ</sequence>
<keyword evidence="1" id="KW-1133">Transmembrane helix</keyword>
<dbReference type="PANTHER" id="PTHR31145:SF6">
    <property type="entry name" value="INTEGRAL MEMBRANE PROTEIN (AFU_ORTHOLOGUE AFUA_7G01610)"/>
    <property type="match status" value="1"/>
</dbReference>
<evidence type="ECO:0000256" key="1">
    <source>
        <dbReference type="SAM" id="Phobius"/>
    </source>
</evidence>
<feature type="transmembrane region" description="Helical" evidence="1">
    <location>
        <begin position="379"/>
        <end position="400"/>
    </location>
</feature>
<dbReference type="Proteomes" id="UP000307440">
    <property type="component" value="Unassembled WGS sequence"/>
</dbReference>
<dbReference type="GO" id="GO:0016020">
    <property type="term" value="C:membrane"/>
    <property type="evidence" value="ECO:0007669"/>
    <property type="project" value="TreeGrafter"/>
</dbReference>
<dbReference type="GO" id="GO:0055085">
    <property type="term" value="P:transmembrane transport"/>
    <property type="evidence" value="ECO:0007669"/>
    <property type="project" value="TreeGrafter"/>
</dbReference>
<keyword evidence="2" id="KW-0732">Signal</keyword>
<accession>A0A5C3KZ63</accession>
<dbReference type="InterPro" id="IPR010308">
    <property type="entry name" value="TRP_C"/>
</dbReference>
<evidence type="ECO:0000259" key="3">
    <source>
        <dbReference type="Pfam" id="PF06011"/>
    </source>
</evidence>
<organism evidence="4 5">
    <name type="scientific">Coprinopsis marcescibilis</name>
    <name type="common">Agaric fungus</name>
    <name type="synonym">Psathyrella marcescibilis</name>
    <dbReference type="NCBI Taxonomy" id="230819"/>
    <lineage>
        <taxon>Eukaryota</taxon>
        <taxon>Fungi</taxon>
        <taxon>Dikarya</taxon>
        <taxon>Basidiomycota</taxon>
        <taxon>Agaricomycotina</taxon>
        <taxon>Agaricomycetes</taxon>
        <taxon>Agaricomycetidae</taxon>
        <taxon>Agaricales</taxon>
        <taxon>Agaricineae</taxon>
        <taxon>Psathyrellaceae</taxon>
        <taxon>Coprinopsis</taxon>
    </lineage>
</organism>
<feature type="transmembrane region" description="Helical" evidence="1">
    <location>
        <begin position="468"/>
        <end position="487"/>
    </location>
</feature>
<feature type="transmembrane region" description="Helical" evidence="1">
    <location>
        <begin position="333"/>
        <end position="359"/>
    </location>
</feature>
<evidence type="ECO:0000256" key="2">
    <source>
        <dbReference type="SAM" id="SignalP"/>
    </source>
</evidence>
<dbReference type="EMBL" id="ML210275">
    <property type="protein sequence ID" value="TFK21208.1"/>
    <property type="molecule type" value="Genomic_DNA"/>
</dbReference>
<dbReference type="STRING" id="230819.A0A5C3KZ63"/>
<reference evidence="4 5" key="1">
    <citation type="journal article" date="2019" name="Nat. Ecol. Evol.">
        <title>Megaphylogeny resolves global patterns of mushroom evolution.</title>
        <authorList>
            <person name="Varga T."/>
            <person name="Krizsan K."/>
            <person name="Foldi C."/>
            <person name="Dima B."/>
            <person name="Sanchez-Garcia M."/>
            <person name="Sanchez-Ramirez S."/>
            <person name="Szollosi G.J."/>
            <person name="Szarkandi J.G."/>
            <person name="Papp V."/>
            <person name="Albert L."/>
            <person name="Andreopoulos W."/>
            <person name="Angelini C."/>
            <person name="Antonin V."/>
            <person name="Barry K.W."/>
            <person name="Bougher N.L."/>
            <person name="Buchanan P."/>
            <person name="Buyck B."/>
            <person name="Bense V."/>
            <person name="Catcheside P."/>
            <person name="Chovatia M."/>
            <person name="Cooper J."/>
            <person name="Damon W."/>
            <person name="Desjardin D."/>
            <person name="Finy P."/>
            <person name="Geml J."/>
            <person name="Haridas S."/>
            <person name="Hughes K."/>
            <person name="Justo A."/>
            <person name="Karasinski D."/>
            <person name="Kautmanova I."/>
            <person name="Kiss B."/>
            <person name="Kocsube S."/>
            <person name="Kotiranta H."/>
            <person name="LaButti K.M."/>
            <person name="Lechner B.E."/>
            <person name="Liimatainen K."/>
            <person name="Lipzen A."/>
            <person name="Lukacs Z."/>
            <person name="Mihaltcheva S."/>
            <person name="Morgado L.N."/>
            <person name="Niskanen T."/>
            <person name="Noordeloos M.E."/>
            <person name="Ohm R.A."/>
            <person name="Ortiz-Santana B."/>
            <person name="Ovrebo C."/>
            <person name="Racz N."/>
            <person name="Riley R."/>
            <person name="Savchenko A."/>
            <person name="Shiryaev A."/>
            <person name="Soop K."/>
            <person name="Spirin V."/>
            <person name="Szebenyi C."/>
            <person name="Tomsovsky M."/>
            <person name="Tulloss R.E."/>
            <person name="Uehling J."/>
            <person name="Grigoriev I.V."/>
            <person name="Vagvolgyi C."/>
            <person name="Papp T."/>
            <person name="Martin F.M."/>
            <person name="Miettinen O."/>
            <person name="Hibbett D.S."/>
            <person name="Nagy L.G."/>
        </authorList>
    </citation>
    <scope>NUCLEOTIDE SEQUENCE [LARGE SCALE GENOMIC DNA]</scope>
    <source>
        <strain evidence="4 5">CBS 121175</strain>
    </source>
</reference>
<gene>
    <name evidence="4" type="ORF">FA15DRAFT_758862</name>
</gene>
<feature type="signal peptide" evidence="2">
    <location>
        <begin position="1"/>
        <end position="25"/>
    </location>
</feature>
<name>A0A5C3KZ63_COPMA</name>
<keyword evidence="5" id="KW-1185">Reference proteome</keyword>
<keyword evidence="1" id="KW-0472">Membrane</keyword>
<proteinExistence type="predicted"/>
<feature type="domain" description="TRP C-terminal" evidence="3">
    <location>
        <begin position="312"/>
        <end position="591"/>
    </location>
</feature>
<dbReference type="PANTHER" id="PTHR31145">
    <property type="entry name" value="INTEGRAL MEMBRANE PROTEIN (AFU_ORTHOLOGUE AFUA_7G01610)"/>
    <property type="match status" value="1"/>
</dbReference>
<feature type="transmembrane region" description="Helical" evidence="1">
    <location>
        <begin position="493"/>
        <end position="512"/>
    </location>
</feature>